<dbReference type="GO" id="GO:0034599">
    <property type="term" value="P:cellular response to oxidative stress"/>
    <property type="evidence" value="ECO:0007669"/>
    <property type="project" value="TreeGrafter"/>
</dbReference>
<dbReference type="PANTHER" id="PTHR11592:SF78">
    <property type="entry name" value="GLUTATHIONE PEROXIDASE"/>
    <property type="match status" value="1"/>
</dbReference>
<dbReference type="PROSITE" id="PS00460">
    <property type="entry name" value="GLUTATHIONE_PEROXID_1"/>
    <property type="match status" value="1"/>
</dbReference>
<evidence type="ECO:0000256" key="3">
    <source>
        <dbReference type="ARBA" id="ARBA00023002"/>
    </source>
</evidence>
<keyword evidence="2 4" id="KW-0575">Peroxidase</keyword>
<dbReference type="AlphaFoldDB" id="A0A5J4QX50"/>
<reference evidence="4" key="1">
    <citation type="submission" date="2019-03" db="EMBL/GenBank/DDBJ databases">
        <title>Single cell metagenomics reveals metabolic interactions within the superorganism composed of flagellate Streblomastix strix and complex community of Bacteroidetes bacteria on its surface.</title>
        <authorList>
            <person name="Treitli S.C."/>
            <person name="Kolisko M."/>
            <person name="Husnik F."/>
            <person name="Keeling P."/>
            <person name="Hampl V."/>
        </authorList>
    </citation>
    <scope>NUCLEOTIDE SEQUENCE</scope>
    <source>
        <strain evidence="4">STM</strain>
    </source>
</reference>
<dbReference type="PIRSF" id="PIRSF000303">
    <property type="entry name" value="Glutathion_perox"/>
    <property type="match status" value="1"/>
</dbReference>
<dbReference type="CDD" id="cd00340">
    <property type="entry name" value="GSH_Peroxidase"/>
    <property type="match status" value="1"/>
</dbReference>
<protein>
    <submittedName>
        <fullName evidence="4">Hydroperoxy fatty acid reductase gpx1</fullName>
        <ecNumber evidence="4">1.11.1.22</ecNumber>
    </submittedName>
</protein>
<organism evidence="4">
    <name type="scientific">termite gut metagenome</name>
    <dbReference type="NCBI Taxonomy" id="433724"/>
    <lineage>
        <taxon>unclassified sequences</taxon>
        <taxon>metagenomes</taxon>
        <taxon>organismal metagenomes</taxon>
    </lineage>
</organism>
<dbReference type="SUPFAM" id="SSF52833">
    <property type="entry name" value="Thioredoxin-like"/>
    <property type="match status" value="1"/>
</dbReference>
<accession>A0A5J4QX50</accession>
<dbReference type="EMBL" id="SNRY01002174">
    <property type="protein sequence ID" value="KAA6326396.1"/>
    <property type="molecule type" value="Genomic_DNA"/>
</dbReference>
<gene>
    <name evidence="4" type="ORF">EZS27_024494</name>
</gene>
<dbReference type="PROSITE" id="PS51355">
    <property type="entry name" value="GLUTATHIONE_PEROXID_3"/>
    <property type="match status" value="1"/>
</dbReference>
<dbReference type="InterPro" id="IPR000889">
    <property type="entry name" value="Glutathione_peroxidase"/>
</dbReference>
<dbReference type="EC" id="1.11.1.22" evidence="4"/>
<dbReference type="Pfam" id="PF00255">
    <property type="entry name" value="GSHPx"/>
    <property type="match status" value="1"/>
</dbReference>
<evidence type="ECO:0000313" key="4">
    <source>
        <dbReference type="EMBL" id="KAA6326396.1"/>
    </source>
</evidence>
<dbReference type="GO" id="GO:0004601">
    <property type="term" value="F:peroxidase activity"/>
    <property type="evidence" value="ECO:0007669"/>
    <property type="project" value="UniProtKB-KW"/>
</dbReference>
<keyword evidence="3 4" id="KW-0560">Oxidoreductase</keyword>
<dbReference type="Gene3D" id="3.40.30.10">
    <property type="entry name" value="Glutaredoxin"/>
    <property type="match status" value="1"/>
</dbReference>
<dbReference type="FunFam" id="3.40.30.10:FF:000010">
    <property type="entry name" value="Glutathione peroxidase"/>
    <property type="match status" value="1"/>
</dbReference>
<name>A0A5J4QX50_9ZZZZ</name>
<evidence type="ECO:0000256" key="1">
    <source>
        <dbReference type="ARBA" id="ARBA00006926"/>
    </source>
</evidence>
<proteinExistence type="inferred from homology"/>
<comment type="caution">
    <text evidence="4">The sequence shown here is derived from an EMBL/GenBank/DDBJ whole genome shotgun (WGS) entry which is preliminary data.</text>
</comment>
<dbReference type="PANTHER" id="PTHR11592">
    <property type="entry name" value="GLUTATHIONE PEROXIDASE"/>
    <property type="match status" value="1"/>
</dbReference>
<dbReference type="InterPro" id="IPR036249">
    <property type="entry name" value="Thioredoxin-like_sf"/>
</dbReference>
<dbReference type="PRINTS" id="PR01011">
    <property type="entry name" value="GLUTPROXDASE"/>
</dbReference>
<evidence type="ECO:0000256" key="2">
    <source>
        <dbReference type="ARBA" id="ARBA00022559"/>
    </source>
</evidence>
<comment type="similarity">
    <text evidence="1">Belongs to the glutathione peroxidase family.</text>
</comment>
<sequence length="200" mass="22708">MKRNSFRSRCMASISRLNVRTMFVFTLMVAAFAQFGTAGEKNFHSFTVKAIDGKEVNLSAFEGKKVLVVNVASKCGLTPQYEKLQALYEQYKDKDFVIIGFPANNFGAQEPGTNEEILTFCTSTYNVTFPMMSKISVKGEDIDPLYEWLTQEALNGKQDAPVSWNFQKFMIDSKGDWAGFVEPRTDPFAEEIVKWIEENE</sequence>
<dbReference type="InterPro" id="IPR029759">
    <property type="entry name" value="GPX_AS"/>
</dbReference>